<protein>
    <recommendedName>
        <fullName evidence="3">DNA-directed DNA polymerase family A palm domain-containing protein</fullName>
    </recommendedName>
</protein>
<dbReference type="InterPro" id="IPR043502">
    <property type="entry name" value="DNA/RNA_pol_sf"/>
</dbReference>
<dbReference type="SUPFAM" id="SSF56672">
    <property type="entry name" value="DNA/RNA polymerases"/>
    <property type="match status" value="1"/>
</dbReference>
<dbReference type="AlphaFoldDB" id="A0A4D8Q5Z1"/>
<evidence type="ECO:0000313" key="2">
    <source>
        <dbReference type="Proteomes" id="UP000298596"/>
    </source>
</evidence>
<dbReference type="EMBL" id="CP032332">
    <property type="protein sequence ID" value="QCO05458.1"/>
    <property type="molecule type" value="Genomic_DNA"/>
</dbReference>
<reference evidence="1 2" key="1">
    <citation type="submission" date="2018-09" db="EMBL/GenBank/DDBJ databases">
        <title>Whole genome based analysis of evolution and adaptive divergence in Indian and Brazilian strains of Azospirillum brasilense.</title>
        <authorList>
            <person name="Singh C."/>
            <person name="Tripathi A.K."/>
        </authorList>
    </citation>
    <scope>NUCLEOTIDE SEQUENCE [LARGE SCALE GENOMIC DNA]</scope>
    <source>
        <strain evidence="1 2">MTCC4036</strain>
        <plasmid evidence="1 2">p2</plasmid>
    </source>
</reference>
<evidence type="ECO:0008006" key="3">
    <source>
        <dbReference type="Google" id="ProtNLM"/>
    </source>
</evidence>
<dbReference type="Gene3D" id="3.30.70.370">
    <property type="match status" value="1"/>
</dbReference>
<geneLocation type="plasmid" evidence="1">
    <name>p2</name>
</geneLocation>
<evidence type="ECO:0000313" key="1">
    <source>
        <dbReference type="EMBL" id="QCO05458.1"/>
    </source>
</evidence>
<proteinExistence type="predicted"/>
<keyword evidence="1" id="KW-0614">Plasmid</keyword>
<organism evidence="1 2">
    <name type="scientific">Azospirillum brasilense</name>
    <dbReference type="NCBI Taxonomy" id="192"/>
    <lineage>
        <taxon>Bacteria</taxon>
        <taxon>Pseudomonadati</taxon>
        <taxon>Pseudomonadota</taxon>
        <taxon>Alphaproteobacteria</taxon>
        <taxon>Rhodospirillales</taxon>
        <taxon>Azospirillaceae</taxon>
        <taxon>Azospirillum</taxon>
    </lineage>
</organism>
<gene>
    <name evidence="1" type="ORF">D3867_26295</name>
</gene>
<sequence>MQATARDLMAGAMMRLEAAGYPIIMTVHDEVVSEVPAGFGSVEEFEQIMCRLPAWAAGLPVAAEGWRGARYRK</sequence>
<dbReference type="Proteomes" id="UP000298596">
    <property type="component" value="Plasmid p2"/>
</dbReference>
<accession>A0A4D8Q5Z1</accession>
<name>A0A4D8Q5Z1_AZOBR</name>